<keyword evidence="3" id="KW-1185">Reference proteome</keyword>
<dbReference type="EMBL" id="JARBJD010000135">
    <property type="protein sequence ID" value="KAK2950486.1"/>
    <property type="molecule type" value="Genomic_DNA"/>
</dbReference>
<dbReference type="Proteomes" id="UP001281761">
    <property type="component" value="Unassembled WGS sequence"/>
</dbReference>
<feature type="compositionally biased region" description="Basic residues" evidence="1">
    <location>
        <begin position="18"/>
        <end position="28"/>
    </location>
</feature>
<feature type="compositionally biased region" description="Basic and acidic residues" evidence="1">
    <location>
        <begin position="1"/>
        <end position="11"/>
    </location>
</feature>
<gene>
    <name evidence="2" type="ORF">BLNAU_14604</name>
</gene>
<sequence>MREPCTVDELRGQGGKSGRVRWRRRRRKAGADETNGESEKTRTIHGTTGSDRMLDKQERSSRHGCEGGKQEENALDRIPPTQSTTKLDGEMDAVGHWTGHEASCVSSIPFSMDCSPFLNWREDENETFREKAVVFWSLIATLKFQPALDEYLEAKALKFLESVRPKGTDSTAAFLGNLASICGDSSIQAITTASMKKLDSLISWCSTKHHLTLIQADLIAQLIDTLNPQSLSFSEAVNVHTTLSRIIAFSLWLATTDGLTKLETKDDDEDQAVHETVLKQVLSPSEKNRLEPAIVSNRIQLLLDSKHCLTIRILPCQSPSIVAALSFSFAATLAQLLYQDNTSINRCNVTIGGEVNEERESGEMTGMTRKHRTPKTNQLEVTGWWTSRTDAQDVDVREGRKKSEKVKRDVKRRKCTSALPLISPRESGQQTKLGVAFCRSRRQSTN</sequence>
<evidence type="ECO:0000313" key="2">
    <source>
        <dbReference type="EMBL" id="KAK2950486.1"/>
    </source>
</evidence>
<accession>A0ABQ9XJQ6</accession>
<name>A0ABQ9XJQ6_9EUKA</name>
<protein>
    <submittedName>
        <fullName evidence="2">Uncharacterized protein</fullName>
    </submittedName>
</protein>
<proteinExistence type="predicted"/>
<organism evidence="2 3">
    <name type="scientific">Blattamonas nauphoetae</name>
    <dbReference type="NCBI Taxonomy" id="2049346"/>
    <lineage>
        <taxon>Eukaryota</taxon>
        <taxon>Metamonada</taxon>
        <taxon>Preaxostyla</taxon>
        <taxon>Oxymonadida</taxon>
        <taxon>Blattamonas</taxon>
    </lineage>
</organism>
<reference evidence="2 3" key="1">
    <citation type="journal article" date="2022" name="bioRxiv">
        <title>Genomics of Preaxostyla Flagellates Illuminates Evolutionary Transitions and the Path Towards Mitochondrial Loss.</title>
        <authorList>
            <person name="Novak L.V.F."/>
            <person name="Treitli S.C."/>
            <person name="Pyrih J."/>
            <person name="Halakuc P."/>
            <person name="Pipaliya S.V."/>
            <person name="Vacek V."/>
            <person name="Brzon O."/>
            <person name="Soukal P."/>
            <person name="Eme L."/>
            <person name="Dacks J.B."/>
            <person name="Karnkowska A."/>
            <person name="Elias M."/>
            <person name="Hampl V."/>
        </authorList>
    </citation>
    <scope>NUCLEOTIDE SEQUENCE [LARGE SCALE GENOMIC DNA]</scope>
    <source>
        <strain evidence="2">NAU3</strain>
        <tissue evidence="2">Gut</tissue>
    </source>
</reference>
<comment type="caution">
    <text evidence="2">The sequence shown here is derived from an EMBL/GenBank/DDBJ whole genome shotgun (WGS) entry which is preliminary data.</text>
</comment>
<feature type="compositionally biased region" description="Basic and acidic residues" evidence="1">
    <location>
        <begin position="52"/>
        <end position="75"/>
    </location>
</feature>
<evidence type="ECO:0000256" key="1">
    <source>
        <dbReference type="SAM" id="MobiDB-lite"/>
    </source>
</evidence>
<feature type="region of interest" description="Disordered" evidence="1">
    <location>
        <begin position="1"/>
        <end position="86"/>
    </location>
</feature>
<evidence type="ECO:0000313" key="3">
    <source>
        <dbReference type="Proteomes" id="UP001281761"/>
    </source>
</evidence>